<keyword evidence="2" id="KW-1185">Reference proteome</keyword>
<dbReference type="Proteomes" id="UP001165685">
    <property type="component" value="Unassembled WGS sequence"/>
</dbReference>
<evidence type="ECO:0000313" key="2">
    <source>
        <dbReference type="Proteomes" id="UP001165685"/>
    </source>
</evidence>
<dbReference type="Pfam" id="PF19674">
    <property type="entry name" value="DUF6177"/>
    <property type="match status" value="1"/>
</dbReference>
<protein>
    <submittedName>
        <fullName evidence="1">DUF6177 family protein</fullName>
    </submittedName>
</protein>
<proteinExistence type="predicted"/>
<comment type="caution">
    <text evidence="1">The sequence shown here is derived from an EMBL/GenBank/DDBJ whole genome shotgun (WGS) entry which is preliminary data.</text>
</comment>
<organism evidence="1 2">
    <name type="scientific">Nocardiopsis suaedae</name>
    <dbReference type="NCBI Taxonomy" id="3018444"/>
    <lineage>
        <taxon>Bacteria</taxon>
        <taxon>Bacillati</taxon>
        <taxon>Actinomycetota</taxon>
        <taxon>Actinomycetes</taxon>
        <taxon>Streptosporangiales</taxon>
        <taxon>Nocardiopsidaceae</taxon>
        <taxon>Nocardiopsis</taxon>
    </lineage>
</organism>
<gene>
    <name evidence="1" type="ORF">O4U47_29335</name>
</gene>
<accession>A0ABT4TVA9</accession>
<name>A0ABT4TVA9_9ACTN</name>
<dbReference type="RefSeq" id="WP_270681231.1">
    <property type="nucleotide sequence ID" value="NZ_JAQFWP010000095.1"/>
</dbReference>
<dbReference type="EMBL" id="JAQFWP010000095">
    <property type="protein sequence ID" value="MDA2808644.1"/>
    <property type="molecule type" value="Genomic_DNA"/>
</dbReference>
<dbReference type="InterPro" id="IPR046175">
    <property type="entry name" value="DUF6177"/>
</dbReference>
<evidence type="ECO:0000313" key="1">
    <source>
        <dbReference type="EMBL" id="MDA2808644.1"/>
    </source>
</evidence>
<sequence>MSYDVVALVAGMPDERAIADALDDVDPGLWLHRHGDTAVLQIRDEDGRLLATLEPGQHVEHADAVVGLLGEEVVAGLPEPFWWVETRARPDVLGREVAHGFADRLALRLGGAVWTSGRADFGLWEEPEHPAVERTAEKALLVAQDREVVPFSSWMSDAVATHGRERMLQVLTPPTARLTYAMRTFVAGPLGRWVVQGPDGGYFDGITGLPVYWDDEYGFRSAEEPVGFAWAAKNPDAEPVPGFLVDFAEEAGTQLVVEASVLHRDPFTVEPGRAAEIVAEHLAGTTPASWGPHEPTLMPWDRDRMGAFVRERAPKPSILYLSGPLDEGSRFSGQIHMARRGPRFLERVSVVFGYAGEDAVPFDALPGLVKALAAEGGLEALRVRRIPGRTDVTYVPVWAGPAVPVGLALGPERLRRIGPYRAQAGPIPGMLLGHGGDQAVWYPVMAEAQAPLRALDLLRRQTDYLAAASAR</sequence>
<reference evidence="1" key="1">
    <citation type="submission" date="2023-01" db="EMBL/GenBank/DDBJ databases">
        <title>Draft genome sequence of Nocardiopsis sp. LSu2-4 isolated from halophytes.</title>
        <authorList>
            <person name="Duangmal K."/>
            <person name="Chantavorakit T."/>
        </authorList>
    </citation>
    <scope>NUCLEOTIDE SEQUENCE</scope>
    <source>
        <strain evidence="1">LSu2-4</strain>
    </source>
</reference>